<dbReference type="Proteomes" id="UP000317730">
    <property type="component" value="Unassembled WGS sequence"/>
</dbReference>
<organism evidence="1 2">
    <name type="scientific">Acetobacter peroxydans</name>
    <dbReference type="NCBI Taxonomy" id="104098"/>
    <lineage>
        <taxon>Bacteria</taxon>
        <taxon>Pseudomonadati</taxon>
        <taxon>Pseudomonadota</taxon>
        <taxon>Alphaproteobacteria</taxon>
        <taxon>Acetobacterales</taxon>
        <taxon>Acetobacteraceae</taxon>
        <taxon>Acetobacter</taxon>
    </lineage>
</organism>
<name>A0A4Y3TZY7_9PROT</name>
<dbReference type="AlphaFoldDB" id="A0A4Y3TZY7"/>
<reference evidence="1 2" key="1">
    <citation type="submission" date="2019-06" db="EMBL/GenBank/DDBJ databases">
        <title>Whole genome shotgun sequence of Acetobacter peroxydans NBRC 13755.</title>
        <authorList>
            <person name="Hosoyama A."/>
            <person name="Uohara A."/>
            <person name="Ohji S."/>
            <person name="Ichikawa N."/>
        </authorList>
    </citation>
    <scope>NUCLEOTIDE SEQUENCE [LARGE SCALE GENOMIC DNA]</scope>
    <source>
        <strain evidence="1 2">NBRC 13755</strain>
    </source>
</reference>
<evidence type="ECO:0000313" key="2">
    <source>
        <dbReference type="Proteomes" id="UP000317730"/>
    </source>
</evidence>
<accession>A0A4Y3TZY7</accession>
<protein>
    <submittedName>
        <fullName evidence="1">Uncharacterized protein</fullName>
    </submittedName>
</protein>
<dbReference type="EMBL" id="BJMV01000011">
    <property type="protein sequence ID" value="GEB86275.1"/>
    <property type="molecule type" value="Genomic_DNA"/>
</dbReference>
<keyword evidence="2" id="KW-1185">Reference proteome</keyword>
<gene>
    <name evidence="1" type="ORF">APE01nite_20720</name>
</gene>
<comment type="caution">
    <text evidence="1">The sequence shown here is derived from an EMBL/GenBank/DDBJ whole genome shotgun (WGS) entry which is preliminary data.</text>
</comment>
<proteinExistence type="predicted"/>
<sequence>MTDAAVASALHAVSEHAERMAARMTEQSVKDQISLGRPDWKKIKAGASVNITVDAQTMYQTELANLQALIAANNITAIIARYPIRETPALGAIVTALNLKSLKLYEAAVRKLLAEDAATRARLLGLFGDLPAAIN</sequence>
<evidence type="ECO:0000313" key="1">
    <source>
        <dbReference type="EMBL" id="GEB86275.1"/>
    </source>
</evidence>